<dbReference type="InterPro" id="IPR029068">
    <property type="entry name" value="Glyas_Bleomycin-R_OHBP_Dase"/>
</dbReference>
<dbReference type="SUPFAM" id="SSF54593">
    <property type="entry name" value="Glyoxalase/Bleomycin resistance protein/Dihydroxybiphenyl dioxygenase"/>
    <property type="match status" value="1"/>
</dbReference>
<evidence type="ECO:0000259" key="2">
    <source>
        <dbReference type="Pfam" id="PF06983"/>
    </source>
</evidence>
<dbReference type="eggNOG" id="COG3865">
    <property type="taxonomic scope" value="Bacteria"/>
</dbReference>
<keyword evidence="4" id="KW-1185">Reference proteome</keyword>
<dbReference type="Gene3D" id="3.10.180.10">
    <property type="entry name" value="2,3-Dihydroxybiphenyl 1,2-Dioxygenase, domain 1"/>
    <property type="match status" value="1"/>
</dbReference>
<dbReference type="InterPro" id="IPR009725">
    <property type="entry name" value="3_dmu_93_MTrfase"/>
</dbReference>
<evidence type="ECO:0000313" key="3">
    <source>
        <dbReference type="EMBL" id="EFG04267.2"/>
    </source>
</evidence>
<keyword evidence="3" id="KW-0614">Plasmid</keyword>
<feature type="domain" description="PhnB-like" evidence="2">
    <location>
        <begin position="36"/>
        <end position="150"/>
    </location>
</feature>
<dbReference type="EMBL" id="CM000914">
    <property type="protein sequence ID" value="EFG04267.2"/>
    <property type="molecule type" value="Genomic_DNA"/>
</dbReference>
<protein>
    <submittedName>
        <fullName evidence="3">3-demethylubiquinone-9 3-methyltransferase</fullName>
    </submittedName>
</protein>
<geneLocation type="plasmid" evidence="3 4">
    <name>pSCL4</name>
</geneLocation>
<dbReference type="PANTHER" id="PTHR33990:SF2">
    <property type="entry name" value="PHNB-LIKE DOMAIN-CONTAINING PROTEIN"/>
    <property type="match status" value="1"/>
</dbReference>
<dbReference type="GO" id="GO:0032259">
    <property type="term" value="P:methylation"/>
    <property type="evidence" value="ECO:0007669"/>
    <property type="project" value="UniProtKB-KW"/>
</dbReference>
<sequence length="192" mass="20815">MSAPHGPYPDSAGRTAPPDHAGRPAPGRQQESAMPRIIPNLWFDTQGKEAAEFYCSVFPNSRITRVTHYGEAGPLPAGTVMTVDFELDGLPCVALNAGPAFTFNEAVSLLIECADQAEVDRYWELLTADGGSEGPCGWLKDRYGLSWQVVPKMMEDLLSDPDPARTQRAMRAMMTMRKLDIAALQAAADGTS</sequence>
<feature type="region of interest" description="Disordered" evidence="1">
    <location>
        <begin position="1"/>
        <end position="34"/>
    </location>
</feature>
<name>D5SK24_STRCL</name>
<organism evidence="3 4">
    <name type="scientific">Streptomyces clavuligerus</name>
    <dbReference type="NCBI Taxonomy" id="1901"/>
    <lineage>
        <taxon>Bacteria</taxon>
        <taxon>Bacillati</taxon>
        <taxon>Actinomycetota</taxon>
        <taxon>Actinomycetes</taxon>
        <taxon>Kitasatosporales</taxon>
        <taxon>Streptomycetaceae</taxon>
        <taxon>Streptomyces</taxon>
    </lineage>
</organism>
<dbReference type="PIRSF" id="PIRSF021700">
    <property type="entry name" value="3_dmu_93_MTrfase"/>
    <property type="match status" value="1"/>
</dbReference>
<dbReference type="InterPro" id="IPR028973">
    <property type="entry name" value="PhnB-like"/>
</dbReference>
<proteinExistence type="predicted"/>
<evidence type="ECO:0000256" key="1">
    <source>
        <dbReference type="SAM" id="MobiDB-lite"/>
    </source>
</evidence>
<dbReference type="Pfam" id="PF06983">
    <property type="entry name" value="3-dmu-9_3-mt"/>
    <property type="match status" value="1"/>
</dbReference>
<dbReference type="CDD" id="cd06588">
    <property type="entry name" value="PhnB_like"/>
    <property type="match status" value="1"/>
</dbReference>
<gene>
    <name evidence="3" type="ORF">SCLAV_p0780</name>
</gene>
<evidence type="ECO:0000313" key="4">
    <source>
        <dbReference type="Proteomes" id="UP000002357"/>
    </source>
</evidence>
<keyword evidence="3" id="KW-0489">Methyltransferase</keyword>
<keyword evidence="3" id="KW-0808">Transferase</keyword>
<keyword evidence="3" id="KW-0830">Ubiquinone</keyword>
<dbReference type="AlphaFoldDB" id="D5SK24"/>
<accession>D5SK24</accession>
<reference evidence="3 4" key="1">
    <citation type="journal article" date="2010" name="Genome Biol. Evol.">
        <title>The sequence of a 1.8-mb bacterial linear plasmid reveals a rich evolutionary reservoir of secondary metabolic pathways.</title>
        <authorList>
            <person name="Medema M.H."/>
            <person name="Trefzer A."/>
            <person name="Kovalchuk A."/>
            <person name="van den Berg M."/>
            <person name="Mueller U."/>
            <person name="Heijne W."/>
            <person name="Wu L."/>
            <person name="Alam M.T."/>
            <person name="Ronning C.M."/>
            <person name="Nierman W.C."/>
            <person name="Bovenberg R.A.L."/>
            <person name="Breitling R."/>
            <person name="Takano E."/>
        </authorList>
    </citation>
    <scope>NUCLEOTIDE SEQUENCE [LARGE SCALE GENOMIC DNA]</scope>
    <source>
        <strain evidence="4">ATCC 27064 / DSM 738 / JCM 4710 / NBRC 13307 / NCIMB 12785 / NRRL 3585 / VKM Ac-602</strain>
        <plasmid evidence="3">pSCL4</plasmid>
    </source>
</reference>
<dbReference type="PANTHER" id="PTHR33990">
    <property type="entry name" value="PROTEIN YJDN-RELATED"/>
    <property type="match status" value="1"/>
</dbReference>
<dbReference type="Proteomes" id="UP000002357">
    <property type="component" value="Plasmid pSCL4"/>
</dbReference>
<dbReference type="GO" id="GO:0008168">
    <property type="term" value="F:methyltransferase activity"/>
    <property type="evidence" value="ECO:0007669"/>
    <property type="project" value="UniProtKB-KW"/>
</dbReference>